<keyword evidence="2" id="KW-1185">Reference proteome</keyword>
<accession>A0A067PVT2</accession>
<sequence>MSYHHIGFSSIDSAVQSLLVSLHLWDWIRCCASAGSLLSARRLVGVLSGILKLGKDFGMSNRTIEAPCYACYVPHPFFVSSTGFKRQPMRVSVSQQATPACLSLTPKANITSSFLVKQENQLTVR</sequence>
<organism evidence="1 2">
    <name type="scientific">Jaapia argillacea MUCL 33604</name>
    <dbReference type="NCBI Taxonomy" id="933084"/>
    <lineage>
        <taxon>Eukaryota</taxon>
        <taxon>Fungi</taxon>
        <taxon>Dikarya</taxon>
        <taxon>Basidiomycota</taxon>
        <taxon>Agaricomycotina</taxon>
        <taxon>Agaricomycetes</taxon>
        <taxon>Agaricomycetidae</taxon>
        <taxon>Jaapiales</taxon>
        <taxon>Jaapiaceae</taxon>
        <taxon>Jaapia</taxon>
    </lineage>
</organism>
<proteinExistence type="predicted"/>
<reference evidence="2" key="1">
    <citation type="journal article" date="2014" name="Proc. Natl. Acad. Sci. U.S.A.">
        <title>Extensive sampling of basidiomycete genomes demonstrates inadequacy of the white-rot/brown-rot paradigm for wood decay fungi.</title>
        <authorList>
            <person name="Riley R."/>
            <person name="Salamov A.A."/>
            <person name="Brown D.W."/>
            <person name="Nagy L.G."/>
            <person name="Floudas D."/>
            <person name="Held B.W."/>
            <person name="Levasseur A."/>
            <person name="Lombard V."/>
            <person name="Morin E."/>
            <person name="Otillar R."/>
            <person name="Lindquist E.A."/>
            <person name="Sun H."/>
            <person name="LaButti K.M."/>
            <person name="Schmutz J."/>
            <person name="Jabbour D."/>
            <person name="Luo H."/>
            <person name="Baker S.E."/>
            <person name="Pisabarro A.G."/>
            <person name="Walton J.D."/>
            <person name="Blanchette R.A."/>
            <person name="Henrissat B."/>
            <person name="Martin F."/>
            <person name="Cullen D."/>
            <person name="Hibbett D.S."/>
            <person name="Grigoriev I.V."/>
        </authorList>
    </citation>
    <scope>NUCLEOTIDE SEQUENCE [LARGE SCALE GENOMIC DNA]</scope>
    <source>
        <strain evidence="2">MUCL 33604</strain>
    </source>
</reference>
<dbReference type="Proteomes" id="UP000027265">
    <property type="component" value="Unassembled WGS sequence"/>
</dbReference>
<name>A0A067PVT2_9AGAM</name>
<dbReference type="AlphaFoldDB" id="A0A067PVT2"/>
<dbReference type="HOGENOM" id="CLU_1992956_0_0_1"/>
<evidence type="ECO:0000313" key="1">
    <source>
        <dbReference type="EMBL" id="KDQ58854.1"/>
    </source>
</evidence>
<gene>
    <name evidence="1" type="ORF">JAAARDRAFT_646342</name>
</gene>
<dbReference type="InParanoid" id="A0A067PVT2"/>
<evidence type="ECO:0000313" key="2">
    <source>
        <dbReference type="Proteomes" id="UP000027265"/>
    </source>
</evidence>
<protein>
    <submittedName>
        <fullName evidence="1">Uncharacterized protein</fullName>
    </submittedName>
</protein>
<dbReference type="EMBL" id="KL197716">
    <property type="protein sequence ID" value="KDQ58854.1"/>
    <property type="molecule type" value="Genomic_DNA"/>
</dbReference>